<evidence type="ECO:0000256" key="1">
    <source>
        <dbReference type="PROSITE-ProRule" id="PRU00042"/>
    </source>
</evidence>
<reference evidence="3" key="1">
    <citation type="submission" date="2024-06" db="EMBL/GenBank/DDBJ databases">
        <title>Evidence of context-dependent and transient costs of resisting viral infection in isolates of the marine microalga Micromonas sp. (class Mamiellophyceae).</title>
        <authorList>
            <person name="Bedi de Silva A."/>
            <person name="Schvarcz C.R."/>
            <person name="Steward G.R."/>
            <person name="Edwards K.F."/>
        </authorList>
    </citation>
    <scope>NUCLEOTIDE SEQUENCE</scope>
    <source>
        <strain evidence="3">McV-KB2</strain>
    </source>
</reference>
<keyword evidence="1" id="KW-0863">Zinc-finger</keyword>
<dbReference type="SUPFAM" id="SSF57667">
    <property type="entry name" value="beta-beta-alpha zinc fingers"/>
    <property type="match status" value="1"/>
</dbReference>
<sequence>MSDAFTQPFICSCDLCGTEFSNMQELINHMGYHTTEEINMCINRGYGTVRCGKCWSSFRSVSDMERHSCAQKRNSVIEGLSPIMSRSNSFDSVIVHEDSPV</sequence>
<keyword evidence="1" id="KW-0479">Metal-binding</keyword>
<dbReference type="Gene3D" id="3.30.160.60">
    <property type="entry name" value="Classic Zinc Finger"/>
    <property type="match status" value="1"/>
</dbReference>
<feature type="domain" description="C2H2-type" evidence="2">
    <location>
        <begin position="9"/>
        <end position="38"/>
    </location>
</feature>
<dbReference type="Pfam" id="PF00096">
    <property type="entry name" value="zf-C2H2"/>
    <property type="match status" value="1"/>
</dbReference>
<dbReference type="InterPro" id="IPR036236">
    <property type="entry name" value="Znf_C2H2_sf"/>
</dbReference>
<dbReference type="EMBL" id="PP911589">
    <property type="protein sequence ID" value="XCA47420.1"/>
    <property type="molecule type" value="Genomic_DNA"/>
</dbReference>
<accession>A0AAU7YNR2</accession>
<dbReference type="GO" id="GO:0008270">
    <property type="term" value="F:zinc ion binding"/>
    <property type="evidence" value="ECO:0007669"/>
    <property type="project" value="UniProtKB-KW"/>
</dbReference>
<evidence type="ECO:0000313" key="3">
    <source>
        <dbReference type="EMBL" id="XCA47420.1"/>
    </source>
</evidence>
<dbReference type="PROSITE" id="PS50157">
    <property type="entry name" value="ZINC_FINGER_C2H2_2"/>
    <property type="match status" value="1"/>
</dbReference>
<proteinExistence type="predicted"/>
<keyword evidence="1" id="KW-0862">Zinc</keyword>
<dbReference type="InterPro" id="IPR013087">
    <property type="entry name" value="Znf_C2H2_type"/>
</dbReference>
<organism evidence="3">
    <name type="scientific">Micromonas commoda virus</name>
    <dbReference type="NCBI Taxonomy" id="3057169"/>
    <lineage>
        <taxon>Viruses</taxon>
        <taxon>Varidnaviria</taxon>
        <taxon>Bamfordvirae</taxon>
        <taxon>Nucleocytoviricota</taxon>
        <taxon>Megaviricetes</taxon>
        <taxon>Algavirales</taxon>
        <taxon>Phycodnaviridae</taxon>
    </lineage>
</organism>
<protein>
    <recommendedName>
        <fullName evidence="2">C2H2-type domain-containing protein</fullName>
    </recommendedName>
</protein>
<dbReference type="PROSITE" id="PS00028">
    <property type="entry name" value="ZINC_FINGER_C2H2_1"/>
    <property type="match status" value="1"/>
</dbReference>
<name>A0AAU7YNR2_9PHYC</name>
<evidence type="ECO:0000259" key="2">
    <source>
        <dbReference type="PROSITE" id="PS50157"/>
    </source>
</evidence>